<keyword evidence="1" id="KW-0732">Signal</keyword>
<evidence type="ECO:0000313" key="2">
    <source>
        <dbReference type="Proteomes" id="UP000694843"/>
    </source>
</evidence>
<protein>
    <submittedName>
        <fullName evidence="3">Uncharacterized protein LOC108670628</fullName>
    </submittedName>
</protein>
<dbReference type="KEGG" id="hazt:108670628"/>
<evidence type="ECO:0000256" key="1">
    <source>
        <dbReference type="SAM" id="SignalP"/>
    </source>
</evidence>
<dbReference type="AlphaFoldDB" id="A0A8B7NIW7"/>
<keyword evidence="2" id="KW-1185">Reference proteome</keyword>
<proteinExistence type="predicted"/>
<dbReference type="Proteomes" id="UP000694843">
    <property type="component" value="Unplaced"/>
</dbReference>
<evidence type="ECO:0000313" key="3">
    <source>
        <dbReference type="RefSeq" id="XP_018013587.1"/>
    </source>
</evidence>
<name>A0A8B7NIW7_HYAAZ</name>
<dbReference type="RefSeq" id="XP_018013587.1">
    <property type="nucleotide sequence ID" value="XM_018158098.2"/>
</dbReference>
<gene>
    <name evidence="3" type="primary">LOC108670628</name>
</gene>
<feature type="signal peptide" evidence="1">
    <location>
        <begin position="1"/>
        <end position="21"/>
    </location>
</feature>
<sequence>MTHPLLLAGLCFAWYLSYASGLGNTTTFTAKSSGNGKRFSGSPLLSTKVSRPLECLRLCGDAAPRCFYFNYKGGACELMNNLTTLVAAPGWAYYSMVPPPPKQDPCASNPCNAAKVCVPYSLETELPYNPGVLPLPGYICSGAQLYLDKRSQGKSCELVVVKGVDVYGHDLYNGYNPLSEAFYRCSDYNCVMLLIVFFSDGRTLTLIKSSAPILGATNSSYVYPGLVVVGWFPECT</sequence>
<accession>A0A8B7NIW7</accession>
<dbReference type="GeneID" id="108670628"/>
<feature type="chain" id="PRO_5034878028" evidence="1">
    <location>
        <begin position="22"/>
        <end position="236"/>
    </location>
</feature>
<organism evidence="2 3">
    <name type="scientific">Hyalella azteca</name>
    <name type="common">Amphipod</name>
    <dbReference type="NCBI Taxonomy" id="294128"/>
    <lineage>
        <taxon>Eukaryota</taxon>
        <taxon>Metazoa</taxon>
        <taxon>Ecdysozoa</taxon>
        <taxon>Arthropoda</taxon>
        <taxon>Crustacea</taxon>
        <taxon>Multicrustacea</taxon>
        <taxon>Malacostraca</taxon>
        <taxon>Eumalacostraca</taxon>
        <taxon>Peracarida</taxon>
        <taxon>Amphipoda</taxon>
        <taxon>Senticaudata</taxon>
        <taxon>Talitrida</taxon>
        <taxon>Talitroidea</taxon>
        <taxon>Hyalellidae</taxon>
        <taxon>Hyalella</taxon>
    </lineage>
</organism>
<reference evidence="3" key="1">
    <citation type="submission" date="2025-08" db="UniProtKB">
        <authorList>
            <consortium name="RefSeq"/>
        </authorList>
    </citation>
    <scope>IDENTIFICATION</scope>
    <source>
        <tissue evidence="3">Whole organism</tissue>
    </source>
</reference>